<dbReference type="Proteomes" id="UP000319792">
    <property type="component" value="Unassembled WGS sequence"/>
</dbReference>
<accession>A0A5C5RRQ3</accession>
<evidence type="ECO:0000313" key="1">
    <source>
        <dbReference type="EMBL" id="TWS25384.1"/>
    </source>
</evidence>
<reference evidence="1 2" key="2">
    <citation type="submission" date="2019-08" db="EMBL/GenBank/DDBJ databases">
        <title>Tsukamurella conjunctivitidis sp. nov., Tsukamurella assacharolytica sp. nov. and Tsukamurella sputae sp. nov. isolated from patients with conjunctivitis, bacteraemia (lymphoma) and respiratory infection (sputum) in Hong Kong.</title>
        <authorList>
            <person name="Fok K.M.N."/>
            <person name="Fong J.Y.H."/>
        </authorList>
    </citation>
    <scope>NUCLEOTIDE SEQUENCE [LARGE SCALE GENOMIC DNA]</scope>
    <source>
        <strain evidence="1 2">HKU70</strain>
    </source>
</reference>
<reference evidence="1 2" key="1">
    <citation type="submission" date="2019-06" db="EMBL/GenBank/DDBJ databases">
        <authorList>
            <person name="Teng J.L.L."/>
            <person name="Lee H.H."/>
            <person name="Lau S.K.P."/>
            <person name="Woo P.C.Y."/>
        </authorList>
    </citation>
    <scope>NUCLEOTIDE SEQUENCE [LARGE SCALE GENOMIC DNA]</scope>
    <source>
        <strain evidence="1 2">HKU70</strain>
    </source>
</reference>
<sequence>MVTAATVERPKLTDQEVASLRQMIGYRPEWSEVEPRGNGVLSEGNARIRARIAAVLDEYGGPAVRLPHGVAPRIMRELTITETQLKWHLKALRKDVRRALSPQERIELILDANGWPPRIALCPPGAATALSTVVGVDEPQVKRAVCSIARKRRA</sequence>
<keyword evidence="2" id="KW-1185">Reference proteome</keyword>
<dbReference type="RefSeq" id="WP_146433329.1">
    <property type="nucleotide sequence ID" value="NZ_VIGV01000002.1"/>
</dbReference>
<gene>
    <name evidence="1" type="ORF">FK268_09340</name>
</gene>
<dbReference type="AlphaFoldDB" id="A0A5C5RRQ3"/>
<dbReference type="EMBL" id="VIGV01000002">
    <property type="protein sequence ID" value="TWS25384.1"/>
    <property type="molecule type" value="Genomic_DNA"/>
</dbReference>
<evidence type="ECO:0000313" key="2">
    <source>
        <dbReference type="Proteomes" id="UP000319792"/>
    </source>
</evidence>
<protein>
    <submittedName>
        <fullName evidence="1">Uncharacterized protein</fullName>
    </submittedName>
</protein>
<organism evidence="1 2">
    <name type="scientific">Tsukamurella sputi</name>
    <dbReference type="NCBI Taxonomy" id="2591848"/>
    <lineage>
        <taxon>Bacteria</taxon>
        <taxon>Bacillati</taxon>
        <taxon>Actinomycetota</taxon>
        <taxon>Actinomycetes</taxon>
        <taxon>Mycobacteriales</taxon>
        <taxon>Tsukamurellaceae</taxon>
        <taxon>Tsukamurella</taxon>
    </lineage>
</organism>
<name>A0A5C5RRQ3_9ACTN</name>
<proteinExistence type="predicted"/>
<comment type="caution">
    <text evidence="1">The sequence shown here is derived from an EMBL/GenBank/DDBJ whole genome shotgun (WGS) entry which is preliminary data.</text>
</comment>